<dbReference type="RefSeq" id="WP_092747102.1">
    <property type="nucleotide sequence ID" value="NZ_FMYL01000003.1"/>
</dbReference>
<dbReference type="SUPFAM" id="SSF53822">
    <property type="entry name" value="Periplasmic binding protein-like I"/>
    <property type="match status" value="1"/>
</dbReference>
<dbReference type="Pfam" id="PF00356">
    <property type="entry name" value="LacI"/>
    <property type="match status" value="1"/>
</dbReference>
<dbReference type="AlphaFoldDB" id="A0A1G6H3B2"/>
<dbReference type="STRING" id="1219383.SAMN05421733_103140"/>
<sequence>MSNLVQISKIAGVSRATVARAFSSPEQVKLETRERIYQVAKTLGFRPNYAARQLRTQSSKMLGVMLPTLDNPIFSGQLEAMEKMAREHDYSLLVATTEYDPQSELEVLENMLRQRVDGLILTVANAQQSDCLNKIKQESIPTVLTHNPVENTDFITISIDNYAAMYDATQRLIQYGHNNIAMITGPFFQSDRSALRYQGYADAMTAAGLTALPVVEMQSHTQVQIDTLLPLLKQNITALLCSNDLLALSSIGNLQRLGYLVPEHISVVGFDGIALGKTLYPALSSVAQPRELLGWLSVKTLLQMISGQTVTSQTLCTQFNLEESMSNAPQTTSITHKDIL</sequence>
<dbReference type="InterPro" id="IPR001761">
    <property type="entry name" value="Peripla_BP/Lac1_sug-bd_dom"/>
</dbReference>
<dbReference type="Gene3D" id="1.10.260.40">
    <property type="entry name" value="lambda repressor-like DNA-binding domains"/>
    <property type="match status" value="1"/>
</dbReference>
<evidence type="ECO:0000256" key="1">
    <source>
        <dbReference type="ARBA" id="ARBA00023015"/>
    </source>
</evidence>
<evidence type="ECO:0000313" key="6">
    <source>
        <dbReference type="Proteomes" id="UP000242501"/>
    </source>
</evidence>
<dbReference type="InterPro" id="IPR028082">
    <property type="entry name" value="Peripla_BP_I"/>
</dbReference>
<evidence type="ECO:0000313" key="5">
    <source>
        <dbReference type="EMBL" id="SDB87916.1"/>
    </source>
</evidence>
<dbReference type="InterPro" id="IPR000843">
    <property type="entry name" value="HTH_LacI"/>
</dbReference>
<dbReference type="CDD" id="cd01392">
    <property type="entry name" value="HTH_LacI"/>
    <property type="match status" value="1"/>
</dbReference>
<dbReference type="Pfam" id="PF00532">
    <property type="entry name" value="Peripla_BP_1"/>
    <property type="match status" value="1"/>
</dbReference>
<reference evidence="6" key="1">
    <citation type="submission" date="2016-09" db="EMBL/GenBank/DDBJ databases">
        <authorList>
            <person name="Varghese N."/>
            <person name="Submissions S."/>
        </authorList>
    </citation>
    <scope>NUCLEOTIDE SEQUENCE [LARGE SCALE GENOMIC DNA]</scope>
    <source>
        <strain evidence="6">ANC 4422</strain>
    </source>
</reference>
<evidence type="ECO:0000256" key="3">
    <source>
        <dbReference type="ARBA" id="ARBA00023163"/>
    </source>
</evidence>
<accession>A0A1G6H3B2</accession>
<dbReference type="Proteomes" id="UP000242501">
    <property type="component" value="Unassembled WGS sequence"/>
</dbReference>
<dbReference type="Gene3D" id="3.40.50.2300">
    <property type="match status" value="2"/>
</dbReference>
<dbReference type="SMART" id="SM00354">
    <property type="entry name" value="HTH_LACI"/>
    <property type="match status" value="1"/>
</dbReference>
<keyword evidence="2" id="KW-0238">DNA-binding</keyword>
<organism evidence="5 6">
    <name type="scientific">Acinetobacter boissieri</name>
    <dbReference type="NCBI Taxonomy" id="1219383"/>
    <lineage>
        <taxon>Bacteria</taxon>
        <taxon>Pseudomonadati</taxon>
        <taxon>Pseudomonadota</taxon>
        <taxon>Gammaproteobacteria</taxon>
        <taxon>Moraxellales</taxon>
        <taxon>Moraxellaceae</taxon>
        <taxon>Acinetobacter</taxon>
    </lineage>
</organism>
<evidence type="ECO:0000259" key="4">
    <source>
        <dbReference type="PROSITE" id="PS50932"/>
    </source>
</evidence>
<name>A0A1G6H3B2_9GAMM</name>
<keyword evidence="6" id="KW-1185">Reference proteome</keyword>
<dbReference type="OrthoDB" id="5621819at2"/>
<dbReference type="GO" id="GO:0003700">
    <property type="term" value="F:DNA-binding transcription factor activity"/>
    <property type="evidence" value="ECO:0007669"/>
    <property type="project" value="TreeGrafter"/>
</dbReference>
<proteinExistence type="predicted"/>
<dbReference type="PANTHER" id="PTHR30146">
    <property type="entry name" value="LACI-RELATED TRANSCRIPTIONAL REPRESSOR"/>
    <property type="match status" value="1"/>
</dbReference>
<dbReference type="InterPro" id="IPR010982">
    <property type="entry name" value="Lambda_DNA-bd_dom_sf"/>
</dbReference>
<gene>
    <name evidence="5" type="ORF">SAMN05421733_103140</name>
</gene>
<dbReference type="PROSITE" id="PS50932">
    <property type="entry name" value="HTH_LACI_2"/>
    <property type="match status" value="1"/>
</dbReference>
<protein>
    <submittedName>
        <fullName evidence="5">Transcriptional regulator, LacI family</fullName>
    </submittedName>
</protein>
<dbReference type="GO" id="GO:0000976">
    <property type="term" value="F:transcription cis-regulatory region binding"/>
    <property type="evidence" value="ECO:0007669"/>
    <property type="project" value="TreeGrafter"/>
</dbReference>
<evidence type="ECO:0000256" key="2">
    <source>
        <dbReference type="ARBA" id="ARBA00023125"/>
    </source>
</evidence>
<keyword evidence="1" id="KW-0805">Transcription regulation</keyword>
<dbReference type="EMBL" id="FMYL01000003">
    <property type="protein sequence ID" value="SDB87916.1"/>
    <property type="molecule type" value="Genomic_DNA"/>
</dbReference>
<keyword evidence="3" id="KW-0804">Transcription</keyword>
<feature type="domain" description="HTH lacI-type" evidence="4">
    <location>
        <begin position="2"/>
        <end position="56"/>
    </location>
</feature>
<dbReference type="PANTHER" id="PTHR30146:SF109">
    <property type="entry name" value="HTH-TYPE TRANSCRIPTIONAL REGULATOR GALS"/>
    <property type="match status" value="1"/>
</dbReference>
<dbReference type="SUPFAM" id="SSF47413">
    <property type="entry name" value="lambda repressor-like DNA-binding domains"/>
    <property type="match status" value="1"/>
</dbReference>